<gene>
    <name evidence="1" type="ORF">C7438_1376</name>
</gene>
<dbReference type="EMBL" id="RBIJ01000004">
    <property type="protein sequence ID" value="RKQ84198.1"/>
    <property type="molecule type" value="Genomic_DNA"/>
</dbReference>
<name>A0A660KWU6_9BACL</name>
<keyword evidence="1" id="KW-0969">Cilium</keyword>
<evidence type="ECO:0000313" key="1">
    <source>
        <dbReference type="EMBL" id="RKQ84198.1"/>
    </source>
</evidence>
<dbReference type="PANTHER" id="PTHR39185">
    <property type="entry name" value="SWARMING MOTILITY PROTEIN SWRD"/>
    <property type="match status" value="1"/>
</dbReference>
<comment type="caution">
    <text evidence="1">The sequence shown here is derived from an EMBL/GenBank/DDBJ whole genome shotgun (WGS) entry which is preliminary data.</text>
</comment>
<keyword evidence="1" id="KW-0966">Cell projection</keyword>
<organism evidence="1 2">
    <name type="scientific">Brockia lithotrophica</name>
    <dbReference type="NCBI Taxonomy" id="933949"/>
    <lineage>
        <taxon>Bacteria</taxon>
        <taxon>Bacillati</taxon>
        <taxon>Bacillota</taxon>
        <taxon>Bacilli</taxon>
        <taxon>Bacillales</taxon>
        <taxon>Bacillales Family X. Incertae Sedis</taxon>
        <taxon>Brockia</taxon>
    </lineage>
</organism>
<proteinExistence type="predicted"/>
<accession>A0A660KWU6</accession>
<keyword evidence="2" id="KW-1185">Reference proteome</keyword>
<dbReference type="Proteomes" id="UP000267019">
    <property type="component" value="Unassembled WGS sequence"/>
</dbReference>
<evidence type="ECO:0000313" key="2">
    <source>
        <dbReference type="Proteomes" id="UP000267019"/>
    </source>
</evidence>
<sequence>MLTRLSGEPFFLNPFLVEVVEGGQEAVITLVTGKRLRVVERKEEVAERLRAFFLELGAPQAPLRSLVRPAEEGEDRP</sequence>
<dbReference type="AlphaFoldDB" id="A0A660KWU6"/>
<dbReference type="RefSeq" id="WP_211322125.1">
    <property type="nucleotide sequence ID" value="NZ_RBIJ01000004.1"/>
</dbReference>
<reference evidence="1 2" key="1">
    <citation type="submission" date="2018-10" db="EMBL/GenBank/DDBJ databases">
        <title>Genomic Encyclopedia of Type Strains, Phase IV (KMG-IV): sequencing the most valuable type-strain genomes for metagenomic binning, comparative biology and taxonomic classification.</title>
        <authorList>
            <person name="Goeker M."/>
        </authorList>
    </citation>
    <scope>NUCLEOTIDE SEQUENCE [LARGE SCALE GENOMIC DNA]</scope>
    <source>
        <strain evidence="1 2">DSM 22653</strain>
    </source>
</reference>
<protein>
    <submittedName>
        <fullName evidence="1">Flagellar protein FlbD</fullName>
    </submittedName>
</protein>
<keyword evidence="1" id="KW-0282">Flagellum</keyword>
<dbReference type="PANTHER" id="PTHR39185:SF1">
    <property type="entry name" value="SWARMING MOTILITY PROTEIN SWRD"/>
    <property type="match status" value="1"/>
</dbReference>
<dbReference type="Pfam" id="PF06289">
    <property type="entry name" value="FlbD"/>
    <property type="match status" value="1"/>
</dbReference>
<dbReference type="InterPro" id="IPR009384">
    <property type="entry name" value="SwrD-like"/>
</dbReference>